<dbReference type="RefSeq" id="WP_047216047.1">
    <property type="nucleotide sequence ID" value="NZ_CP011568.3"/>
</dbReference>
<evidence type="ECO:0000313" key="3">
    <source>
        <dbReference type="EMBL" id="AKJ70126.1"/>
    </source>
</evidence>
<dbReference type="KEGG" id="ptx:ABW99_19835"/>
<dbReference type="InterPro" id="IPR026042">
    <property type="entry name" value="YjbJ"/>
</dbReference>
<sequence length="68" mass="8178">MNSEQLQGKWNQFKGAVKQQWGNLTDNDLMRIEGDRDKLVGLLQERYGKAKTEVEREVDDWNRTHRMW</sequence>
<evidence type="ECO:0000313" key="4">
    <source>
        <dbReference type="Proteomes" id="UP000036700"/>
    </source>
</evidence>
<dbReference type="InterPro" id="IPR008462">
    <property type="entry name" value="CsbD"/>
</dbReference>
<dbReference type="EMBL" id="CP011568">
    <property type="protein sequence ID" value="AKJ70126.1"/>
    <property type="molecule type" value="Genomic_DNA"/>
</dbReference>
<dbReference type="PIRSF" id="PIRSF039008">
    <property type="entry name" value="YjbJ"/>
    <property type="match status" value="1"/>
</dbReference>
<feature type="domain" description="CsbD-like" evidence="2">
    <location>
        <begin position="5"/>
        <end position="55"/>
    </location>
</feature>
<accession>A0A0G3EZF6</accession>
<dbReference type="PATRIC" id="fig|445709.3.peg.4162"/>
<dbReference type="SUPFAM" id="SSF69047">
    <property type="entry name" value="Hypothetical protein YjbJ"/>
    <property type="match status" value="1"/>
</dbReference>
<dbReference type="InterPro" id="IPR050423">
    <property type="entry name" value="UPF0337_stress_rsp"/>
</dbReference>
<dbReference type="STRING" id="445709.ABW99_19835"/>
<evidence type="ECO:0000259" key="2">
    <source>
        <dbReference type="Pfam" id="PF05532"/>
    </source>
</evidence>
<dbReference type="InterPro" id="IPR036629">
    <property type="entry name" value="YjbJ_sf"/>
</dbReference>
<comment type="similarity">
    <text evidence="1">Belongs to the UPF0337 (CsbD) family.</text>
</comment>
<name>A0A0G3EZF6_9BURK</name>
<gene>
    <name evidence="3" type="ORF">ABW99_19835</name>
</gene>
<dbReference type="PANTHER" id="PTHR34977">
    <property type="entry name" value="UPF0337 PROTEIN YJBJ"/>
    <property type="match status" value="1"/>
</dbReference>
<keyword evidence="4" id="KW-1185">Reference proteome</keyword>
<dbReference type="Pfam" id="PF05532">
    <property type="entry name" value="CsbD"/>
    <property type="match status" value="1"/>
</dbReference>
<dbReference type="AlphaFoldDB" id="A0A0G3EZF6"/>
<dbReference type="OrthoDB" id="9796058at2"/>
<dbReference type="Proteomes" id="UP000036700">
    <property type="component" value="Chromosome"/>
</dbReference>
<organism evidence="3 4">
    <name type="scientific">Pandoraea thiooxydans</name>
    <dbReference type="NCBI Taxonomy" id="445709"/>
    <lineage>
        <taxon>Bacteria</taxon>
        <taxon>Pseudomonadati</taxon>
        <taxon>Pseudomonadota</taxon>
        <taxon>Betaproteobacteria</taxon>
        <taxon>Burkholderiales</taxon>
        <taxon>Burkholderiaceae</taxon>
        <taxon>Pandoraea</taxon>
    </lineage>
</organism>
<reference evidence="4" key="1">
    <citation type="submission" date="2015-06" db="EMBL/GenBank/DDBJ databases">
        <authorList>
            <person name="Lim Y.L."/>
            <person name="Ee R."/>
            <person name="Yong D."/>
            <person name="How K.Y."/>
            <person name="Yin W.F."/>
            <person name="Chan K.G."/>
        </authorList>
    </citation>
    <scope>NUCLEOTIDE SEQUENCE [LARGE SCALE GENOMIC DNA]</scope>
    <source>
        <strain evidence="4">DSM 25325</strain>
    </source>
</reference>
<dbReference type="Gene3D" id="1.10.1470.10">
    <property type="entry name" value="YjbJ"/>
    <property type="match status" value="1"/>
</dbReference>
<evidence type="ECO:0000256" key="1">
    <source>
        <dbReference type="ARBA" id="ARBA00009129"/>
    </source>
</evidence>
<protein>
    <submittedName>
        <fullName evidence="3">General stress protein CsbD</fullName>
    </submittedName>
</protein>
<proteinExistence type="inferred from homology"/>
<dbReference type="PANTHER" id="PTHR34977:SF1">
    <property type="entry name" value="UPF0337 PROTEIN YJBJ"/>
    <property type="match status" value="1"/>
</dbReference>